<dbReference type="Proteomes" id="UP001283361">
    <property type="component" value="Unassembled WGS sequence"/>
</dbReference>
<feature type="region of interest" description="Disordered" evidence="1">
    <location>
        <begin position="65"/>
        <end position="84"/>
    </location>
</feature>
<evidence type="ECO:0000313" key="2">
    <source>
        <dbReference type="EMBL" id="KAK3765113.1"/>
    </source>
</evidence>
<organism evidence="2 3">
    <name type="scientific">Elysia crispata</name>
    <name type="common">lettuce slug</name>
    <dbReference type="NCBI Taxonomy" id="231223"/>
    <lineage>
        <taxon>Eukaryota</taxon>
        <taxon>Metazoa</taxon>
        <taxon>Spiralia</taxon>
        <taxon>Lophotrochozoa</taxon>
        <taxon>Mollusca</taxon>
        <taxon>Gastropoda</taxon>
        <taxon>Heterobranchia</taxon>
        <taxon>Euthyneura</taxon>
        <taxon>Panpulmonata</taxon>
        <taxon>Sacoglossa</taxon>
        <taxon>Placobranchoidea</taxon>
        <taxon>Plakobranchidae</taxon>
        <taxon>Elysia</taxon>
    </lineage>
</organism>
<dbReference type="AlphaFoldDB" id="A0AAE0Z931"/>
<feature type="region of interest" description="Disordered" evidence="1">
    <location>
        <begin position="100"/>
        <end position="153"/>
    </location>
</feature>
<dbReference type="EMBL" id="JAWDGP010004345">
    <property type="protein sequence ID" value="KAK3765113.1"/>
    <property type="molecule type" value="Genomic_DNA"/>
</dbReference>
<accession>A0AAE0Z931</accession>
<reference evidence="2" key="1">
    <citation type="journal article" date="2023" name="G3 (Bethesda)">
        <title>A reference genome for the long-term kleptoplast-retaining sea slug Elysia crispata morphotype clarki.</title>
        <authorList>
            <person name="Eastman K.E."/>
            <person name="Pendleton A.L."/>
            <person name="Shaikh M.A."/>
            <person name="Suttiyut T."/>
            <person name="Ogas R."/>
            <person name="Tomko P."/>
            <person name="Gavelis G."/>
            <person name="Widhalm J.R."/>
            <person name="Wisecaver J.H."/>
        </authorList>
    </citation>
    <scope>NUCLEOTIDE SEQUENCE</scope>
    <source>
        <strain evidence="2">ECLA1</strain>
    </source>
</reference>
<evidence type="ECO:0000313" key="3">
    <source>
        <dbReference type="Proteomes" id="UP001283361"/>
    </source>
</evidence>
<keyword evidence="3" id="KW-1185">Reference proteome</keyword>
<proteinExistence type="predicted"/>
<evidence type="ECO:0000256" key="1">
    <source>
        <dbReference type="SAM" id="MobiDB-lite"/>
    </source>
</evidence>
<name>A0AAE0Z931_9GAST</name>
<comment type="caution">
    <text evidence="2">The sequence shown here is derived from an EMBL/GenBank/DDBJ whole genome shotgun (WGS) entry which is preliminary data.</text>
</comment>
<protein>
    <submittedName>
        <fullName evidence="2">Uncharacterized protein</fullName>
    </submittedName>
</protein>
<gene>
    <name evidence="2" type="ORF">RRG08_027754</name>
</gene>
<sequence length="153" mass="17228">MAEPVAVASEQGGSEKTKYSAREEWRLWVTSEEDSEVYGEMERHDLERKIKRWAYLGLHLCKRTDSTSPVHKRSTGNDDRSAALCPPECLSFGAARASRATRGGLELTSTEQQPPIWHTQPHQRAHNPAPRPPSPSSLSLLRAFRSAKQRRPV</sequence>